<protein>
    <submittedName>
        <fullName evidence="2">Glycosyltransferase family 2 protein</fullName>
    </submittedName>
</protein>
<dbReference type="InterPro" id="IPR001173">
    <property type="entry name" value="Glyco_trans_2-like"/>
</dbReference>
<feature type="domain" description="Glycosyltransferase 2-like" evidence="1">
    <location>
        <begin position="44"/>
        <end position="109"/>
    </location>
</feature>
<dbReference type="Gene3D" id="3.90.550.10">
    <property type="entry name" value="Spore Coat Polysaccharide Biosynthesis Protein SpsA, Chain A"/>
    <property type="match status" value="1"/>
</dbReference>
<dbReference type="CDD" id="cd00761">
    <property type="entry name" value="Glyco_tranf_GTA_type"/>
    <property type="match status" value="1"/>
</dbReference>
<sequence length="247" mass="27251">MTVAISTLGSRVGGLSLPPQMAGISYLVLIQRPGKTVTTALQARGDVRFETLETVGLSYSRNAALALADGAFVLFSDDDLVLDPQGILALRDLLVANPRLTFAAGWRRERLPRSGRRAGIRRLGLFNSGRICAPELLVRRRRVMRAGIWFDPNFGIGARYPVGEEYAFVSDMLKARLRGQSVPIVTGSHPHESTGDDWMDDRLLVARQALLRRVFGIRAPVIRMLYAIRHRRRLGGAGAALRFGLGY</sequence>
<accession>A0A9Q3WQB7</accession>
<proteinExistence type="predicted"/>
<organism evidence="2 3">
    <name type="scientific">Ruegeria pomeroyi</name>
    <dbReference type="NCBI Taxonomy" id="89184"/>
    <lineage>
        <taxon>Bacteria</taxon>
        <taxon>Pseudomonadati</taxon>
        <taxon>Pseudomonadota</taxon>
        <taxon>Alphaproteobacteria</taxon>
        <taxon>Rhodobacterales</taxon>
        <taxon>Roseobacteraceae</taxon>
        <taxon>Ruegeria</taxon>
    </lineage>
</organism>
<dbReference type="EMBL" id="JAGQAF010000023">
    <property type="protein sequence ID" value="MCE8540159.1"/>
    <property type="molecule type" value="Genomic_DNA"/>
</dbReference>
<gene>
    <name evidence="2" type="ORF">KBY27_22070</name>
</gene>
<comment type="caution">
    <text evidence="2">The sequence shown here is derived from an EMBL/GenBank/DDBJ whole genome shotgun (WGS) entry which is preliminary data.</text>
</comment>
<dbReference type="SUPFAM" id="SSF53448">
    <property type="entry name" value="Nucleotide-diphospho-sugar transferases"/>
    <property type="match status" value="1"/>
</dbReference>
<dbReference type="Proteomes" id="UP000813672">
    <property type="component" value="Unassembled WGS sequence"/>
</dbReference>
<dbReference type="AlphaFoldDB" id="A0A9Q3WQB7"/>
<evidence type="ECO:0000313" key="3">
    <source>
        <dbReference type="Proteomes" id="UP000813672"/>
    </source>
</evidence>
<evidence type="ECO:0000313" key="2">
    <source>
        <dbReference type="EMBL" id="MCE8540159.1"/>
    </source>
</evidence>
<dbReference type="InterPro" id="IPR029044">
    <property type="entry name" value="Nucleotide-diphossugar_trans"/>
</dbReference>
<evidence type="ECO:0000259" key="1">
    <source>
        <dbReference type="Pfam" id="PF00535"/>
    </source>
</evidence>
<dbReference type="RefSeq" id="WP_234222091.1">
    <property type="nucleotide sequence ID" value="NZ_JAGQAF010000023.1"/>
</dbReference>
<reference evidence="2" key="1">
    <citation type="journal article" date="2021" name="Environ. Microbiol.">
        <title>Cryptic niche differentiation of novel sediment ecotypes of Rugeria pomeroyi correlates with nitrate respiration.</title>
        <authorList>
            <person name="Lin X."/>
            <person name="McNichol J."/>
            <person name="Chu X."/>
            <person name="Qian Y."/>
            <person name="Luo H."/>
        </authorList>
    </citation>
    <scope>NUCLEOTIDE SEQUENCE</scope>
    <source>
        <strain evidence="2">SZCCDBB064</strain>
    </source>
</reference>
<name>A0A9Q3WQB7_9RHOB</name>
<dbReference type="Pfam" id="PF00535">
    <property type="entry name" value="Glycos_transf_2"/>
    <property type="match status" value="1"/>
</dbReference>